<accession>A0A238XUX9</accession>
<reference evidence="1 2" key="1">
    <citation type="submission" date="2017-06" db="EMBL/GenBank/DDBJ databases">
        <authorList>
            <person name="Kim H.J."/>
            <person name="Triplett B.A."/>
        </authorList>
    </citation>
    <scope>NUCLEOTIDE SEQUENCE [LARGE SCALE GENOMIC DNA]</scope>
    <source>
        <strain evidence="1 2">DSM 29150</strain>
    </source>
</reference>
<dbReference type="Proteomes" id="UP000198384">
    <property type="component" value="Unassembled WGS sequence"/>
</dbReference>
<evidence type="ECO:0000313" key="2">
    <source>
        <dbReference type="Proteomes" id="UP000198384"/>
    </source>
</evidence>
<dbReference type="EMBL" id="FZNT01000007">
    <property type="protein sequence ID" value="SNR62866.1"/>
    <property type="molecule type" value="Genomic_DNA"/>
</dbReference>
<proteinExistence type="predicted"/>
<name>A0A238XUX9_9FLAO</name>
<organism evidence="1 2">
    <name type="scientific">Lutibacter agarilyticus</name>
    <dbReference type="NCBI Taxonomy" id="1109740"/>
    <lineage>
        <taxon>Bacteria</taxon>
        <taxon>Pseudomonadati</taxon>
        <taxon>Bacteroidota</taxon>
        <taxon>Flavobacteriia</taxon>
        <taxon>Flavobacteriales</taxon>
        <taxon>Flavobacteriaceae</taxon>
        <taxon>Lutibacter</taxon>
    </lineage>
</organism>
<gene>
    <name evidence="1" type="ORF">SAMN06265371_10788</name>
</gene>
<evidence type="ECO:0000313" key="1">
    <source>
        <dbReference type="EMBL" id="SNR62866.1"/>
    </source>
</evidence>
<sequence length="104" mass="12586">MSNFNEILTFESKSAYDFAYDLSMKKNFSTPKIYTANGDLKKRWYVYFSFRNPKTGRLKRITPFYGDANKRTYYIRPDIKLRDLELHQLTLNYEKTTQKLQYII</sequence>
<keyword evidence="2" id="KW-1185">Reference proteome</keyword>
<dbReference type="AlphaFoldDB" id="A0A238XUX9"/>
<protein>
    <submittedName>
        <fullName evidence="1">Uncharacterized protein</fullName>
    </submittedName>
</protein>